<evidence type="ECO:0000256" key="1">
    <source>
        <dbReference type="SAM" id="SignalP"/>
    </source>
</evidence>
<comment type="caution">
    <text evidence="2">The sequence shown here is derived from an EMBL/GenBank/DDBJ whole genome shotgun (WGS) entry which is preliminary data.</text>
</comment>
<organism evidence="2 3">
    <name type="scientific">Monosporascus ibericus</name>
    <dbReference type="NCBI Taxonomy" id="155417"/>
    <lineage>
        <taxon>Eukaryota</taxon>
        <taxon>Fungi</taxon>
        <taxon>Dikarya</taxon>
        <taxon>Ascomycota</taxon>
        <taxon>Pezizomycotina</taxon>
        <taxon>Sordariomycetes</taxon>
        <taxon>Xylariomycetidae</taxon>
        <taxon>Xylariales</taxon>
        <taxon>Xylariales incertae sedis</taxon>
        <taxon>Monosporascus</taxon>
    </lineage>
</organism>
<dbReference type="OrthoDB" id="5352317at2759"/>
<feature type="chain" id="PRO_5020816873" description="Small secreted protein" evidence="1">
    <location>
        <begin position="19"/>
        <end position="137"/>
    </location>
</feature>
<reference evidence="2 3" key="1">
    <citation type="submission" date="2018-06" db="EMBL/GenBank/DDBJ databases">
        <title>Complete Genomes of Monosporascus.</title>
        <authorList>
            <person name="Robinson A.J."/>
            <person name="Natvig D.O."/>
        </authorList>
    </citation>
    <scope>NUCLEOTIDE SEQUENCE [LARGE SCALE GENOMIC DNA]</scope>
    <source>
        <strain evidence="2 3">CBS 110550</strain>
    </source>
</reference>
<evidence type="ECO:0008006" key="4">
    <source>
        <dbReference type="Google" id="ProtNLM"/>
    </source>
</evidence>
<gene>
    <name evidence="2" type="ORF">DL764_000483</name>
</gene>
<protein>
    <recommendedName>
        <fullName evidence="4">Small secreted protein</fullName>
    </recommendedName>
</protein>
<proteinExistence type="predicted"/>
<dbReference type="AlphaFoldDB" id="A0A4Q4TYH2"/>
<keyword evidence="3" id="KW-1185">Reference proteome</keyword>
<evidence type="ECO:0000313" key="3">
    <source>
        <dbReference type="Proteomes" id="UP000293360"/>
    </source>
</evidence>
<sequence>MQLTSTLLTALLSATALAAPAVPDWTIVGMKRTCDKADTKCTWDFKIDTHLAPPTPCSFTVTGKPASQTDVHGKQCGPYQVGAGWDGSFGPGKGFTVLSVVDHTKKLIVWPGYTDKELGTSGKVVSPDKSYAPASIA</sequence>
<feature type="signal peptide" evidence="1">
    <location>
        <begin position="1"/>
        <end position="18"/>
    </location>
</feature>
<dbReference type="Proteomes" id="UP000293360">
    <property type="component" value="Unassembled WGS sequence"/>
</dbReference>
<accession>A0A4Q4TYH2</accession>
<dbReference type="EMBL" id="QJNU01000014">
    <property type="protein sequence ID" value="RYP10693.1"/>
    <property type="molecule type" value="Genomic_DNA"/>
</dbReference>
<dbReference type="PANTHER" id="PTHR39602:SF2">
    <property type="entry name" value="ACW-9"/>
    <property type="match status" value="1"/>
</dbReference>
<dbReference type="PANTHER" id="PTHR39602">
    <property type="entry name" value="ACW-9"/>
    <property type="match status" value="1"/>
</dbReference>
<evidence type="ECO:0000313" key="2">
    <source>
        <dbReference type="EMBL" id="RYP10693.1"/>
    </source>
</evidence>
<name>A0A4Q4TYH2_9PEZI</name>
<keyword evidence="1" id="KW-0732">Signal</keyword>